<keyword evidence="5 7" id="KW-0054">Arabinose catabolism</keyword>
<sequence>MAKYSIGLDFGTLSGRALLLNLETGEELASAVCDYPHGVMDREMPWGEKLPPDWALQHPEDYLEVLYRTIPAVLKESGVPPEDIVGVGTDFTACTALPVRKDGVPLCFLPEFAQNPHAYVKLWKHHAAQDKADRITALARLRGEAWLQDYGGRVSSEWMFPKLWQLAEEAPELYGAMYRFVEAADWIVWQLTGNETCSACSAGYKAFWNQCSGYPAPDFFKALGPKMEHAAEKLGKVISPLGERAGGVTAEMAHRTGLREGTAVSVGNVDAHVCVPAAGISGPGKLLAILGTSTCHMVLGTEGKRVPGVCGMVKDGILPGYFGFEAGQSCVGDLFSWFLNACLPASCREEAFARGKSLHEYLREKAQKLKPGESGLLALDWWNGNRSILTDGDLTGLLLGMTLQTRPEELYRALIEATAYGTRILVENYREHGVPVEEFVAAGGISRKDPMTMQIYADVLNMPVLIVGTHQGSAFGSALFGAVAAGRENGGFSHILEAAERLGKRGNTVYDPIPEHTAVYDRLYGEYKQLHDYFGRGGSNVMKRLKALSREQKQKEQNFQP</sequence>
<keyword evidence="4 7" id="KW-0067">ATP-binding</keyword>
<keyword evidence="1 7" id="KW-0808">Transferase</keyword>
<dbReference type="InterPro" id="IPR000577">
    <property type="entry name" value="Carb_kinase_FGGY"/>
</dbReference>
<dbReference type="Pfam" id="PF00370">
    <property type="entry name" value="FGGY_N"/>
    <property type="match status" value="1"/>
</dbReference>
<evidence type="ECO:0000256" key="6">
    <source>
        <dbReference type="ARBA" id="ARBA00023277"/>
    </source>
</evidence>
<dbReference type="PANTHER" id="PTHR43435">
    <property type="entry name" value="RIBULOKINASE"/>
    <property type="match status" value="1"/>
</dbReference>
<dbReference type="HAMAP" id="MF_00520">
    <property type="entry name" value="Ribulokinase"/>
    <property type="match status" value="1"/>
</dbReference>
<evidence type="ECO:0000256" key="4">
    <source>
        <dbReference type="ARBA" id="ARBA00022840"/>
    </source>
</evidence>
<dbReference type="InterPro" id="IPR018483">
    <property type="entry name" value="Carb_kinase_FGGY_CS"/>
</dbReference>
<dbReference type="InterPro" id="IPR018485">
    <property type="entry name" value="FGGY_C"/>
</dbReference>
<evidence type="ECO:0000256" key="8">
    <source>
        <dbReference type="NCBIfam" id="TIGR01234"/>
    </source>
</evidence>
<organism evidence="12 13">
    <name type="scientific">Neglectibacter timonensis</name>
    <dbReference type="NCBI Taxonomy" id="1776382"/>
    <lineage>
        <taxon>Bacteria</taxon>
        <taxon>Bacillati</taxon>
        <taxon>Bacillota</taxon>
        <taxon>Clostridia</taxon>
        <taxon>Eubacteriales</taxon>
        <taxon>Oscillospiraceae</taxon>
        <taxon>Neglectibacter</taxon>
    </lineage>
</organism>
<keyword evidence="2 7" id="KW-0547">Nucleotide-binding</keyword>
<dbReference type="PANTHER" id="PTHR43435:SF4">
    <property type="entry name" value="FGGY CARBOHYDRATE KINASE DOMAIN-CONTAINING PROTEIN"/>
    <property type="match status" value="1"/>
</dbReference>
<dbReference type="InterPro" id="IPR005929">
    <property type="entry name" value="Ribulokinase"/>
</dbReference>
<dbReference type="RefSeq" id="WP_066861177.1">
    <property type="nucleotide sequence ID" value="NZ_CABKVV010000011.1"/>
</dbReference>
<dbReference type="Pfam" id="PF02782">
    <property type="entry name" value="FGGY_C"/>
    <property type="match status" value="1"/>
</dbReference>
<dbReference type="InterPro" id="IPR018484">
    <property type="entry name" value="FGGY_N"/>
</dbReference>
<evidence type="ECO:0000256" key="5">
    <source>
        <dbReference type="ARBA" id="ARBA00022935"/>
    </source>
</evidence>
<evidence type="ECO:0000313" key="13">
    <source>
        <dbReference type="Proteomes" id="UP001524473"/>
    </source>
</evidence>
<accession>A0ABT1S3I0</accession>
<dbReference type="GO" id="GO:0008741">
    <property type="term" value="F:ribulokinase activity"/>
    <property type="evidence" value="ECO:0007669"/>
    <property type="project" value="UniProtKB-EC"/>
</dbReference>
<comment type="pathway">
    <text evidence="7 9">Carbohydrate degradation; L-arabinose degradation via L-ribulose; D-xylulose 5-phosphate from L-arabinose (bacterial route): step 2/3.</text>
</comment>
<gene>
    <name evidence="7 12" type="primary">araB</name>
    <name evidence="12" type="ORF">NE695_16475</name>
</gene>
<evidence type="ECO:0000259" key="11">
    <source>
        <dbReference type="Pfam" id="PF02782"/>
    </source>
</evidence>
<comment type="caution">
    <text evidence="12">The sequence shown here is derived from an EMBL/GenBank/DDBJ whole genome shotgun (WGS) entry which is preliminary data.</text>
</comment>
<feature type="domain" description="Carbohydrate kinase FGGY N-terminal" evidence="10">
    <location>
        <begin position="4"/>
        <end position="272"/>
    </location>
</feature>
<feature type="domain" description="Carbohydrate kinase FGGY C-terminal" evidence="11">
    <location>
        <begin position="287"/>
        <end position="485"/>
    </location>
</feature>
<dbReference type="EMBL" id="JANFZH010000053">
    <property type="protein sequence ID" value="MCQ4841506.1"/>
    <property type="molecule type" value="Genomic_DNA"/>
</dbReference>
<proteinExistence type="inferred from homology"/>
<dbReference type="NCBIfam" id="TIGR01234">
    <property type="entry name" value="L-ribulokinase"/>
    <property type="match status" value="1"/>
</dbReference>
<dbReference type="EC" id="2.7.1.16" evidence="7 8"/>
<evidence type="ECO:0000256" key="3">
    <source>
        <dbReference type="ARBA" id="ARBA00022777"/>
    </source>
</evidence>
<dbReference type="PROSITE" id="PS00445">
    <property type="entry name" value="FGGY_KINASES_2"/>
    <property type="match status" value="1"/>
</dbReference>
<dbReference type="GeneID" id="90531396"/>
<evidence type="ECO:0000313" key="12">
    <source>
        <dbReference type="EMBL" id="MCQ4841506.1"/>
    </source>
</evidence>
<dbReference type="Gene3D" id="3.30.420.40">
    <property type="match status" value="2"/>
</dbReference>
<evidence type="ECO:0000256" key="1">
    <source>
        <dbReference type="ARBA" id="ARBA00022679"/>
    </source>
</evidence>
<comment type="catalytic activity">
    <reaction evidence="7 9">
        <text>L-ribulose + ATP = L-ribulose 5-phosphate + ADP + H(+)</text>
        <dbReference type="Rhea" id="RHEA:22072"/>
        <dbReference type="ChEBI" id="CHEBI:15378"/>
        <dbReference type="ChEBI" id="CHEBI:16880"/>
        <dbReference type="ChEBI" id="CHEBI:30616"/>
        <dbReference type="ChEBI" id="CHEBI:58226"/>
        <dbReference type="ChEBI" id="CHEBI:456216"/>
        <dbReference type="EC" id="2.7.1.16"/>
    </reaction>
</comment>
<comment type="catalytic activity">
    <reaction evidence="7">
        <text>D-ribulose + ATP = D-ribulose 5-phosphate + ADP + H(+)</text>
        <dbReference type="Rhea" id="RHEA:17601"/>
        <dbReference type="ChEBI" id="CHEBI:15378"/>
        <dbReference type="ChEBI" id="CHEBI:17173"/>
        <dbReference type="ChEBI" id="CHEBI:30616"/>
        <dbReference type="ChEBI" id="CHEBI:58121"/>
        <dbReference type="ChEBI" id="CHEBI:456216"/>
        <dbReference type="EC" id="2.7.1.16"/>
    </reaction>
</comment>
<keyword evidence="3 7" id="KW-0418">Kinase</keyword>
<reference evidence="12 13" key="1">
    <citation type="submission" date="2022-06" db="EMBL/GenBank/DDBJ databases">
        <title>Isolation of gut microbiota from human fecal samples.</title>
        <authorList>
            <person name="Pamer E.G."/>
            <person name="Barat B."/>
            <person name="Waligurski E."/>
            <person name="Medina S."/>
            <person name="Paddock L."/>
            <person name="Mostad J."/>
        </authorList>
    </citation>
    <scope>NUCLEOTIDE SEQUENCE [LARGE SCALE GENOMIC DNA]</scope>
    <source>
        <strain evidence="12 13">DFI.9.73</strain>
    </source>
</reference>
<evidence type="ECO:0000259" key="10">
    <source>
        <dbReference type="Pfam" id="PF00370"/>
    </source>
</evidence>
<evidence type="ECO:0000256" key="7">
    <source>
        <dbReference type="HAMAP-Rule" id="MF_00520"/>
    </source>
</evidence>
<dbReference type="InterPro" id="IPR043129">
    <property type="entry name" value="ATPase_NBD"/>
</dbReference>
<dbReference type="Proteomes" id="UP001524473">
    <property type="component" value="Unassembled WGS sequence"/>
</dbReference>
<dbReference type="PIRSF" id="PIRSF000538">
    <property type="entry name" value="GlpK"/>
    <property type="match status" value="1"/>
</dbReference>
<evidence type="ECO:0000256" key="2">
    <source>
        <dbReference type="ARBA" id="ARBA00022741"/>
    </source>
</evidence>
<protein>
    <recommendedName>
        <fullName evidence="7 8">Ribulokinase</fullName>
        <ecNumber evidence="7 8">2.7.1.16</ecNumber>
    </recommendedName>
</protein>
<dbReference type="NCBIfam" id="NF003154">
    <property type="entry name" value="PRK04123.1"/>
    <property type="match status" value="1"/>
</dbReference>
<evidence type="ECO:0000256" key="9">
    <source>
        <dbReference type="RuleBase" id="RU003455"/>
    </source>
</evidence>
<keyword evidence="13" id="KW-1185">Reference proteome</keyword>
<name>A0ABT1S3I0_9FIRM</name>
<dbReference type="CDD" id="cd07781">
    <property type="entry name" value="ASKHA_NBD_FGGY_L-RBK"/>
    <property type="match status" value="1"/>
</dbReference>
<dbReference type="SUPFAM" id="SSF53067">
    <property type="entry name" value="Actin-like ATPase domain"/>
    <property type="match status" value="2"/>
</dbReference>
<comment type="similarity">
    <text evidence="7 9">Belongs to the ribulokinase family.</text>
</comment>
<keyword evidence="6 7" id="KW-0119">Carbohydrate metabolism</keyword>